<reference evidence="2 3" key="1">
    <citation type="submission" date="2017-05" db="EMBL/GenBank/DDBJ databases">
        <title>Butyricicoccus porcorum sp. nov. a butyrate-producing bacterium from the swine intestinal tract.</title>
        <authorList>
            <person name="Trachsel J."/>
            <person name="Humphrey S."/>
            <person name="Allen H.K."/>
        </authorList>
    </citation>
    <scope>NUCLEOTIDE SEQUENCE [LARGE SCALE GENOMIC DNA]</scope>
    <source>
        <strain evidence="2">BB10</strain>
    </source>
</reference>
<keyword evidence="1" id="KW-1133">Transmembrane helix</keyword>
<dbReference type="RefSeq" id="WP_087018294.1">
    <property type="nucleotide sequence ID" value="NZ_NHOC01000004.1"/>
</dbReference>
<keyword evidence="1" id="KW-0472">Membrane</keyword>
<evidence type="ECO:0000313" key="2">
    <source>
        <dbReference type="EMBL" id="OUM20907.1"/>
    </source>
</evidence>
<dbReference type="AlphaFoldDB" id="A0A252F561"/>
<sequence length="163" mass="19131">MKITWDRLPYAVSVLALFYGVYLILFRHRFPLAFHFSLPFGLEKRWQGEIFFVCCCPLRQEAVGSRFCGLELLSFASERKREKTPIVDVLWFMPMQYSTKTEVAEILSDYQKSANKTRRMVTLHRPDLFPHTYPLDLFPCTVDIQAIVSWHVESVVLLTKVHN</sequence>
<gene>
    <name evidence="2" type="ORF">CBW42_04785</name>
</gene>
<organism evidence="2 3">
    <name type="scientific">Butyricicoccus porcorum</name>
    <dbReference type="NCBI Taxonomy" id="1945634"/>
    <lineage>
        <taxon>Bacteria</taxon>
        <taxon>Bacillati</taxon>
        <taxon>Bacillota</taxon>
        <taxon>Clostridia</taxon>
        <taxon>Eubacteriales</taxon>
        <taxon>Butyricicoccaceae</taxon>
        <taxon>Butyricicoccus</taxon>
    </lineage>
</organism>
<accession>A0A252F561</accession>
<name>A0A252F561_9FIRM</name>
<evidence type="ECO:0000256" key="1">
    <source>
        <dbReference type="SAM" id="Phobius"/>
    </source>
</evidence>
<dbReference type="Proteomes" id="UP000194903">
    <property type="component" value="Unassembled WGS sequence"/>
</dbReference>
<dbReference type="EMBL" id="NHOC01000004">
    <property type="protein sequence ID" value="OUM20907.1"/>
    <property type="molecule type" value="Genomic_DNA"/>
</dbReference>
<keyword evidence="3" id="KW-1185">Reference proteome</keyword>
<comment type="caution">
    <text evidence="2">The sequence shown here is derived from an EMBL/GenBank/DDBJ whole genome shotgun (WGS) entry which is preliminary data.</text>
</comment>
<evidence type="ECO:0000313" key="3">
    <source>
        <dbReference type="Proteomes" id="UP000194903"/>
    </source>
</evidence>
<keyword evidence="1" id="KW-0812">Transmembrane</keyword>
<feature type="transmembrane region" description="Helical" evidence="1">
    <location>
        <begin position="7"/>
        <end position="26"/>
    </location>
</feature>
<proteinExistence type="predicted"/>
<protein>
    <submittedName>
        <fullName evidence="2">Uncharacterized protein</fullName>
    </submittedName>
</protein>